<protein>
    <submittedName>
        <fullName evidence="1">Uncharacterized protein</fullName>
    </submittedName>
</protein>
<proteinExistence type="predicted"/>
<dbReference type="EMBL" id="JBJQOH010000008">
    <property type="protein sequence ID" value="KAL3675379.1"/>
    <property type="molecule type" value="Genomic_DNA"/>
</dbReference>
<accession>A0ABD3GE03</accession>
<sequence length="269" mass="30406">MDRPPRRHYRFDRPTTSHAQVLRWLLDGMAGRIEALVGASNRNEAPPVSLTIPRVVATIEHSDPELVVNLASSSQTMPTPVEQGDLVQDSQTRVLDSQVESTQSEVVGDGFADFEEEALEKTVDESRRDAAAEYGMWSRCKIEEFCIIFHVKFPREGLGYTPVSTLLESMGLHIAVESHWYDFQSGASRLVGWCNVVLDTWEEEKNTLHTTLLASSEPLALYVDCRWDSSRNGYHETVPFINMADNRVIEMVTMTLVEVESSWRTESIN</sequence>
<gene>
    <name evidence="1" type="ORF">R1sor_025327</name>
</gene>
<dbReference type="AlphaFoldDB" id="A0ABD3GE03"/>
<keyword evidence="2" id="KW-1185">Reference proteome</keyword>
<reference evidence="1 2" key="1">
    <citation type="submission" date="2024-09" db="EMBL/GenBank/DDBJ databases">
        <title>Chromosome-scale assembly of Riccia sorocarpa.</title>
        <authorList>
            <person name="Paukszto L."/>
        </authorList>
    </citation>
    <scope>NUCLEOTIDE SEQUENCE [LARGE SCALE GENOMIC DNA]</scope>
    <source>
        <strain evidence="1">LP-2024</strain>
        <tissue evidence="1">Aerial parts of the thallus</tissue>
    </source>
</reference>
<dbReference type="Proteomes" id="UP001633002">
    <property type="component" value="Unassembled WGS sequence"/>
</dbReference>
<evidence type="ECO:0000313" key="2">
    <source>
        <dbReference type="Proteomes" id="UP001633002"/>
    </source>
</evidence>
<evidence type="ECO:0000313" key="1">
    <source>
        <dbReference type="EMBL" id="KAL3675379.1"/>
    </source>
</evidence>
<organism evidence="1 2">
    <name type="scientific">Riccia sorocarpa</name>
    <dbReference type="NCBI Taxonomy" id="122646"/>
    <lineage>
        <taxon>Eukaryota</taxon>
        <taxon>Viridiplantae</taxon>
        <taxon>Streptophyta</taxon>
        <taxon>Embryophyta</taxon>
        <taxon>Marchantiophyta</taxon>
        <taxon>Marchantiopsida</taxon>
        <taxon>Marchantiidae</taxon>
        <taxon>Marchantiales</taxon>
        <taxon>Ricciaceae</taxon>
        <taxon>Riccia</taxon>
    </lineage>
</organism>
<comment type="caution">
    <text evidence="1">The sequence shown here is derived from an EMBL/GenBank/DDBJ whole genome shotgun (WGS) entry which is preliminary data.</text>
</comment>
<name>A0ABD3GE03_9MARC</name>